<dbReference type="RefSeq" id="WP_376877333.1">
    <property type="nucleotide sequence ID" value="NZ_JBHUHP010000014.1"/>
</dbReference>
<dbReference type="Proteomes" id="UP001597402">
    <property type="component" value="Unassembled WGS sequence"/>
</dbReference>
<dbReference type="Gene3D" id="3.40.630.190">
    <property type="entry name" value="LCP protein"/>
    <property type="match status" value="1"/>
</dbReference>
<evidence type="ECO:0000256" key="3">
    <source>
        <dbReference type="SAM" id="Phobius"/>
    </source>
</evidence>
<keyword evidence="3" id="KW-1133">Transmembrane helix</keyword>
<keyword evidence="3" id="KW-0472">Membrane</keyword>
<proteinExistence type="inferred from homology"/>
<feature type="domain" description="Cell envelope-related transcriptional attenuator" evidence="4">
    <location>
        <begin position="115"/>
        <end position="256"/>
    </location>
</feature>
<dbReference type="InterPro" id="IPR004474">
    <property type="entry name" value="LytR_CpsA_psr"/>
</dbReference>
<evidence type="ECO:0000256" key="1">
    <source>
        <dbReference type="ARBA" id="ARBA00006068"/>
    </source>
</evidence>
<dbReference type="NCBIfam" id="TIGR00350">
    <property type="entry name" value="lytR_cpsA_psr"/>
    <property type="match status" value="1"/>
</dbReference>
<keyword evidence="3" id="KW-0812">Transmembrane</keyword>
<evidence type="ECO:0000259" key="4">
    <source>
        <dbReference type="Pfam" id="PF03816"/>
    </source>
</evidence>
<name>A0ABW4XBE5_9ACTN</name>
<organism evidence="5 6">
    <name type="scientific">Blastococcus deserti</name>
    <dbReference type="NCBI Taxonomy" id="2259033"/>
    <lineage>
        <taxon>Bacteria</taxon>
        <taxon>Bacillati</taxon>
        <taxon>Actinomycetota</taxon>
        <taxon>Actinomycetes</taxon>
        <taxon>Geodermatophilales</taxon>
        <taxon>Geodermatophilaceae</taxon>
        <taxon>Blastococcus</taxon>
    </lineage>
</organism>
<feature type="region of interest" description="Disordered" evidence="2">
    <location>
        <begin position="1"/>
        <end position="27"/>
    </location>
</feature>
<evidence type="ECO:0000313" key="5">
    <source>
        <dbReference type="EMBL" id="MFD2092775.1"/>
    </source>
</evidence>
<keyword evidence="6" id="KW-1185">Reference proteome</keyword>
<reference evidence="6" key="1">
    <citation type="journal article" date="2019" name="Int. J. Syst. Evol. Microbiol.">
        <title>The Global Catalogue of Microorganisms (GCM) 10K type strain sequencing project: providing services to taxonomists for standard genome sequencing and annotation.</title>
        <authorList>
            <consortium name="The Broad Institute Genomics Platform"/>
            <consortium name="The Broad Institute Genome Sequencing Center for Infectious Disease"/>
            <person name="Wu L."/>
            <person name="Ma J."/>
        </authorList>
    </citation>
    <scope>NUCLEOTIDE SEQUENCE [LARGE SCALE GENOMIC DNA]</scope>
    <source>
        <strain evidence="6">JCM 3338</strain>
    </source>
</reference>
<accession>A0ABW4XBE5</accession>
<dbReference type="InterPro" id="IPR050922">
    <property type="entry name" value="LytR/CpsA/Psr_CW_biosynth"/>
</dbReference>
<comment type="similarity">
    <text evidence="1">Belongs to the LytR/CpsA/Psr (LCP) family.</text>
</comment>
<dbReference type="EMBL" id="JBHUHP010000014">
    <property type="protein sequence ID" value="MFD2092775.1"/>
    <property type="molecule type" value="Genomic_DNA"/>
</dbReference>
<feature type="compositionally biased region" description="Low complexity" evidence="2">
    <location>
        <begin position="1"/>
        <end position="10"/>
    </location>
</feature>
<dbReference type="Pfam" id="PF03816">
    <property type="entry name" value="LytR_cpsA_psr"/>
    <property type="match status" value="1"/>
</dbReference>
<protein>
    <submittedName>
        <fullName evidence="5">LCP family protein</fullName>
    </submittedName>
</protein>
<evidence type="ECO:0000256" key="2">
    <source>
        <dbReference type="SAM" id="MobiDB-lite"/>
    </source>
</evidence>
<feature type="compositionally biased region" description="Basic and acidic residues" evidence="2">
    <location>
        <begin position="13"/>
        <end position="22"/>
    </location>
</feature>
<comment type="caution">
    <text evidence="5">The sequence shown here is derived from an EMBL/GenBank/DDBJ whole genome shotgun (WGS) entry which is preliminary data.</text>
</comment>
<gene>
    <name evidence="5" type="ORF">ACFSHS_14460</name>
</gene>
<dbReference type="PANTHER" id="PTHR33392:SF6">
    <property type="entry name" value="POLYISOPRENYL-TEICHOIC ACID--PEPTIDOGLYCAN TEICHOIC ACID TRANSFERASE TAGU"/>
    <property type="match status" value="1"/>
</dbReference>
<sequence length="360" mass="38080">MSGYGQQQVGGRRRTDAGDHAGARPAPRRRRLHRALIGLGLTLAVLVPLGLAAGWYLTDRYAGNLERVSAFEGLDESRRPPAPPPAPAGKAPLTMLVVGSDTRADVPDGALPDGRSDVMMLVRVTGDRSNAQVVSLPRDSWVSIPGVGPAKLNAAYAHGGPSLLIDTVETLTGARIDHYAAIDFAGFVQMTDALGGVDVAVAETTTSGPYTYSAGPNHLDGQQALQYVRQRHGLPGGDFDRVKRQQQYLRSVFTALSQQAVLSDMGALDGFLMALTDAMTVDETLTSPALLGLAYDLRGLRPDALTFLTAPVAGTGTEGAQSVVYLDPARAELLWSYLRSDSLQAHAAEFGLDTLPAVPN</sequence>
<evidence type="ECO:0000313" key="6">
    <source>
        <dbReference type="Proteomes" id="UP001597402"/>
    </source>
</evidence>
<dbReference type="PANTHER" id="PTHR33392">
    <property type="entry name" value="POLYISOPRENYL-TEICHOIC ACID--PEPTIDOGLYCAN TEICHOIC ACID TRANSFERASE TAGU"/>
    <property type="match status" value="1"/>
</dbReference>
<feature type="transmembrane region" description="Helical" evidence="3">
    <location>
        <begin position="35"/>
        <end position="57"/>
    </location>
</feature>